<gene>
    <name evidence="3" type="ORF">SAMN05216326_103141</name>
</gene>
<dbReference type="EMBL" id="FOIA01000003">
    <property type="protein sequence ID" value="SES77979.1"/>
    <property type="molecule type" value="Genomic_DNA"/>
</dbReference>
<proteinExistence type="inferred from homology"/>
<comment type="similarity">
    <text evidence="1">Belongs to the bacterial reverse transcriptase family.</text>
</comment>
<evidence type="ECO:0000313" key="3">
    <source>
        <dbReference type="EMBL" id="SES77979.1"/>
    </source>
</evidence>
<keyword evidence="4" id="KW-1185">Reference proteome</keyword>
<dbReference type="InterPro" id="IPR013597">
    <property type="entry name" value="Mat_intron_G2"/>
</dbReference>
<dbReference type="CDD" id="cd01651">
    <property type="entry name" value="RT_G2_intron"/>
    <property type="match status" value="1"/>
</dbReference>
<dbReference type="RefSeq" id="WP_218142922.1">
    <property type="nucleotide sequence ID" value="NZ_FOIA01000003.1"/>
</dbReference>
<dbReference type="Pfam" id="PF08388">
    <property type="entry name" value="GIIM"/>
    <property type="match status" value="1"/>
</dbReference>
<dbReference type="AlphaFoldDB" id="A0A1H9Z8Q9"/>
<name>A0A1H9Z8Q9_9PROT</name>
<dbReference type="PANTHER" id="PTHR34047:SF8">
    <property type="entry name" value="PROTEIN YKFC"/>
    <property type="match status" value="1"/>
</dbReference>
<keyword evidence="3" id="KW-0695">RNA-directed DNA polymerase</keyword>
<dbReference type="Proteomes" id="UP000199345">
    <property type="component" value="Unassembled WGS sequence"/>
</dbReference>
<protein>
    <submittedName>
        <fullName evidence="3">Group II intron reverse transcriptase/maturase</fullName>
    </submittedName>
</protein>
<keyword evidence="3" id="KW-0808">Transferase</keyword>
<evidence type="ECO:0000313" key="4">
    <source>
        <dbReference type="Proteomes" id="UP000199345"/>
    </source>
</evidence>
<dbReference type="PANTHER" id="PTHR34047">
    <property type="entry name" value="NUCLEAR INTRON MATURASE 1, MITOCHONDRIAL-RELATED"/>
    <property type="match status" value="1"/>
</dbReference>
<dbReference type="InterPro" id="IPR043502">
    <property type="entry name" value="DNA/RNA_pol_sf"/>
</dbReference>
<feature type="domain" description="Reverse transcriptase" evidence="2">
    <location>
        <begin position="81"/>
        <end position="346"/>
    </location>
</feature>
<reference evidence="4" key="1">
    <citation type="submission" date="2016-10" db="EMBL/GenBank/DDBJ databases">
        <authorList>
            <person name="Varghese N."/>
            <person name="Submissions S."/>
        </authorList>
    </citation>
    <scope>NUCLEOTIDE SEQUENCE [LARGE SCALE GENOMIC DNA]</scope>
    <source>
        <strain evidence="4">Nm71</strain>
    </source>
</reference>
<sequence length="517" mass="60124">MSIGDLAYDTGQEQVGHKQENIIDLLLINRLDTYSRMIANRSWLQEAARVALASSGAKTPGVDNIDKQAMERDLQHQLEMIHCELLAGNYQPQPARRVYIPKANGKQRPLGIPTLRDRIVQRAMLMAMEPIWESDFHRLSYGFRPERSVHHAIRTVKFQLQDGASTSGRWVIEGDLSSYFDTVHHKLLMKCVRRRIRDVRFLSLLWRFIKAGHVDQGLFRAASNGVPQGGVISPLLSNIMLNEFDQWLENKFLSNKARGDRGYWNNSIKHQRPIALAESRQWLPAVAYCRYADDFVIVVKGNKVHAEIIREECRALLEDKLKLTLNMEKTHITHVNDGFVFLGHRIIRKRGPRGTMRPVTTVPRDKFRNFAHKLVKELSGNYSKNKIDMVESLNRKLAGWTNFYQFTDYTAVMYGKLDRIIFWKLAHWLARKYRVSIKSLMRQWIRRPAKGEAKIWQFFGRSGSGNLCGITLRRLVTSRKAQFRWRKPETNPYIIREEERNAVTSRYHDIAMAMSHT</sequence>
<dbReference type="InterPro" id="IPR030931">
    <property type="entry name" value="Group_II_RT_mat"/>
</dbReference>
<dbReference type="PROSITE" id="PS50878">
    <property type="entry name" value="RT_POL"/>
    <property type="match status" value="1"/>
</dbReference>
<dbReference type="InterPro" id="IPR000477">
    <property type="entry name" value="RT_dom"/>
</dbReference>
<dbReference type="InterPro" id="IPR051083">
    <property type="entry name" value="GrpII_Intron_Splice-Mob/Def"/>
</dbReference>
<evidence type="ECO:0000256" key="1">
    <source>
        <dbReference type="ARBA" id="ARBA00034120"/>
    </source>
</evidence>
<dbReference type="GO" id="GO:0003964">
    <property type="term" value="F:RNA-directed DNA polymerase activity"/>
    <property type="evidence" value="ECO:0007669"/>
    <property type="project" value="UniProtKB-KW"/>
</dbReference>
<dbReference type="Pfam" id="PF00078">
    <property type="entry name" value="RVT_1"/>
    <property type="match status" value="1"/>
</dbReference>
<organism evidence="3 4">
    <name type="scientific">Nitrosomonas marina</name>
    <dbReference type="NCBI Taxonomy" id="917"/>
    <lineage>
        <taxon>Bacteria</taxon>
        <taxon>Pseudomonadati</taxon>
        <taxon>Pseudomonadota</taxon>
        <taxon>Betaproteobacteria</taxon>
        <taxon>Nitrosomonadales</taxon>
        <taxon>Nitrosomonadaceae</taxon>
        <taxon>Nitrosomonas</taxon>
    </lineage>
</organism>
<accession>A0A1H9Z8Q9</accession>
<dbReference type="NCBIfam" id="TIGR04416">
    <property type="entry name" value="group_II_RT_mat"/>
    <property type="match status" value="1"/>
</dbReference>
<keyword evidence="3" id="KW-0548">Nucleotidyltransferase</keyword>
<evidence type="ECO:0000259" key="2">
    <source>
        <dbReference type="PROSITE" id="PS50878"/>
    </source>
</evidence>
<dbReference type="SUPFAM" id="SSF56672">
    <property type="entry name" value="DNA/RNA polymerases"/>
    <property type="match status" value="1"/>
</dbReference>